<keyword evidence="4" id="KW-1185">Reference proteome</keyword>
<dbReference type="Proteomes" id="UP001501736">
    <property type="component" value="Unassembled WGS sequence"/>
</dbReference>
<organism evidence="3 4">
    <name type="scientific">Nesterenkonia halobia</name>
    <dbReference type="NCBI Taxonomy" id="37922"/>
    <lineage>
        <taxon>Bacteria</taxon>
        <taxon>Bacillati</taxon>
        <taxon>Actinomycetota</taxon>
        <taxon>Actinomycetes</taxon>
        <taxon>Micrococcales</taxon>
        <taxon>Micrococcaceae</taxon>
        <taxon>Nesterenkonia</taxon>
    </lineage>
</organism>
<comment type="caution">
    <text evidence="3">The sequence shown here is derived from an EMBL/GenBank/DDBJ whole genome shotgun (WGS) entry which is preliminary data.</text>
</comment>
<dbReference type="EMBL" id="BAAAYG010000015">
    <property type="protein sequence ID" value="GAA3288152.1"/>
    <property type="molecule type" value="Genomic_DNA"/>
</dbReference>
<feature type="domain" description="Carboxymuconolactone decarboxylase-like" evidence="2">
    <location>
        <begin position="28"/>
        <end position="65"/>
    </location>
</feature>
<name>A0ABP6RHJ3_9MICC</name>
<dbReference type="Pfam" id="PF02627">
    <property type="entry name" value="CMD"/>
    <property type="match status" value="1"/>
</dbReference>
<evidence type="ECO:0000256" key="1">
    <source>
        <dbReference type="SAM" id="MobiDB-lite"/>
    </source>
</evidence>
<evidence type="ECO:0000259" key="2">
    <source>
        <dbReference type="Pfam" id="PF02627"/>
    </source>
</evidence>
<evidence type="ECO:0000313" key="4">
    <source>
        <dbReference type="Proteomes" id="UP001501736"/>
    </source>
</evidence>
<proteinExistence type="predicted"/>
<evidence type="ECO:0000313" key="3">
    <source>
        <dbReference type="EMBL" id="GAA3288152.1"/>
    </source>
</evidence>
<dbReference type="InterPro" id="IPR003779">
    <property type="entry name" value="CMD-like"/>
</dbReference>
<protein>
    <recommendedName>
        <fullName evidence="2">Carboxymuconolactone decarboxylase-like domain-containing protein</fullName>
    </recommendedName>
</protein>
<dbReference type="InterPro" id="IPR029032">
    <property type="entry name" value="AhpD-like"/>
</dbReference>
<feature type="region of interest" description="Disordered" evidence="1">
    <location>
        <begin position="1"/>
        <end position="30"/>
    </location>
</feature>
<sequence>MRGVLSVPPSGGPPHLASGEESGTLDTKGISMNGISHEELAEVATHLAFYAGWPAGMSAVNILAEVGK</sequence>
<accession>A0ABP6RHJ3</accession>
<dbReference type="SUPFAM" id="SSF69118">
    <property type="entry name" value="AhpD-like"/>
    <property type="match status" value="1"/>
</dbReference>
<dbReference type="Gene3D" id="1.20.1290.10">
    <property type="entry name" value="AhpD-like"/>
    <property type="match status" value="1"/>
</dbReference>
<reference evidence="4" key="1">
    <citation type="journal article" date="2019" name="Int. J. Syst. Evol. Microbiol.">
        <title>The Global Catalogue of Microorganisms (GCM) 10K type strain sequencing project: providing services to taxonomists for standard genome sequencing and annotation.</title>
        <authorList>
            <consortium name="The Broad Institute Genomics Platform"/>
            <consortium name="The Broad Institute Genome Sequencing Center for Infectious Disease"/>
            <person name="Wu L."/>
            <person name="Ma J."/>
        </authorList>
    </citation>
    <scope>NUCLEOTIDE SEQUENCE [LARGE SCALE GENOMIC DNA]</scope>
    <source>
        <strain evidence="4">JCM 11483</strain>
    </source>
</reference>
<gene>
    <name evidence="3" type="ORF">GCM10020260_26140</name>
</gene>